<comment type="caution">
    <text evidence="2">The sequence shown here is derived from an EMBL/GenBank/DDBJ whole genome shotgun (WGS) entry which is preliminary data.</text>
</comment>
<evidence type="ECO:0000256" key="1">
    <source>
        <dbReference type="SAM" id="Phobius"/>
    </source>
</evidence>
<organism evidence="2 3">
    <name type="scientific">Streptomyces gossypii</name>
    <dbReference type="NCBI Taxonomy" id="2883101"/>
    <lineage>
        <taxon>Bacteria</taxon>
        <taxon>Bacillati</taxon>
        <taxon>Actinomycetota</taxon>
        <taxon>Actinomycetes</taxon>
        <taxon>Kitasatosporales</taxon>
        <taxon>Streptomycetaceae</taxon>
        <taxon>Streptomyces</taxon>
    </lineage>
</organism>
<reference evidence="2 3" key="1">
    <citation type="submission" date="2021-10" db="EMBL/GenBank/DDBJ databases">
        <title>Streptomyces gossypii sp. nov., isolated from soil collected from cotton field.</title>
        <authorList>
            <person name="Ge X."/>
            <person name="Chen X."/>
            <person name="Liu W."/>
        </authorList>
    </citation>
    <scope>NUCLEOTIDE SEQUENCE [LARGE SCALE GENOMIC DNA]</scope>
    <source>
        <strain evidence="2 3">N2-109</strain>
    </source>
</reference>
<feature type="transmembrane region" description="Helical" evidence="1">
    <location>
        <begin position="175"/>
        <end position="196"/>
    </location>
</feature>
<feature type="transmembrane region" description="Helical" evidence="1">
    <location>
        <begin position="99"/>
        <end position="124"/>
    </location>
</feature>
<evidence type="ECO:0000313" key="2">
    <source>
        <dbReference type="EMBL" id="MCT2593963.1"/>
    </source>
</evidence>
<gene>
    <name evidence="2" type="ORF">LHJ74_29330</name>
</gene>
<proteinExistence type="predicted"/>
<dbReference type="Proteomes" id="UP001156389">
    <property type="component" value="Unassembled WGS sequence"/>
</dbReference>
<protein>
    <submittedName>
        <fullName evidence="2">ABC transporter permease</fullName>
    </submittedName>
</protein>
<keyword evidence="3" id="KW-1185">Reference proteome</keyword>
<sequence>MRPLAPVLRSEWAKIRSVRALQAALLALLLGSTGISLLACGLYDGPGGAAEDFEPVLRSFYGLPFGQIAAVCFGVLVVTSEYSHGGVRLSLAAVPRRGLLLLGKLAVTGGLALTAGLFTGLVSVGGGQALLGEHGTDLAAPGALRAALGCGLYLMLLTLLAAGTAVLVRGPVAALGILVPLLFLLAPVVGTESQVIQFLPDQAGQQILHPQPDGTLGAWTGLAVMAGWAALAVGAGGTALQRRDA</sequence>
<keyword evidence="1" id="KW-0812">Transmembrane</keyword>
<name>A0ABT2K1D8_9ACTN</name>
<keyword evidence="1" id="KW-1133">Transmembrane helix</keyword>
<feature type="transmembrane region" description="Helical" evidence="1">
    <location>
        <begin position="60"/>
        <end position="78"/>
    </location>
</feature>
<evidence type="ECO:0000313" key="3">
    <source>
        <dbReference type="Proteomes" id="UP001156389"/>
    </source>
</evidence>
<keyword evidence="1" id="KW-0472">Membrane</keyword>
<accession>A0ABT2K1D8</accession>
<dbReference type="EMBL" id="JAJAGO010000017">
    <property type="protein sequence ID" value="MCT2593963.1"/>
    <property type="molecule type" value="Genomic_DNA"/>
</dbReference>
<feature type="transmembrane region" description="Helical" evidence="1">
    <location>
        <begin position="216"/>
        <end position="240"/>
    </location>
</feature>
<dbReference type="RefSeq" id="WP_260221268.1">
    <property type="nucleotide sequence ID" value="NZ_JAJAGO010000017.1"/>
</dbReference>
<feature type="transmembrane region" description="Helical" evidence="1">
    <location>
        <begin position="144"/>
        <end position="168"/>
    </location>
</feature>